<keyword evidence="3" id="KW-1185">Reference proteome</keyword>
<dbReference type="CDD" id="cd01647">
    <property type="entry name" value="RT_LTR"/>
    <property type="match status" value="1"/>
</dbReference>
<proteinExistence type="predicted"/>
<dbReference type="PANTHER" id="PTHR24559:SF444">
    <property type="entry name" value="REVERSE TRANSCRIPTASE DOMAIN-CONTAINING PROTEIN"/>
    <property type="match status" value="1"/>
</dbReference>
<evidence type="ECO:0000313" key="3">
    <source>
        <dbReference type="Proteomes" id="UP000249464"/>
    </source>
</evidence>
<dbReference type="Pfam" id="PF00078">
    <property type="entry name" value="RVT_1"/>
    <property type="match status" value="1"/>
</dbReference>
<dbReference type="InterPro" id="IPR043128">
    <property type="entry name" value="Rev_trsase/Diguanyl_cyclase"/>
</dbReference>
<dbReference type="Gene3D" id="3.10.10.10">
    <property type="entry name" value="HIV Type 1 Reverse Transcriptase, subunit A, domain 1"/>
    <property type="match status" value="1"/>
</dbReference>
<protein>
    <submittedName>
        <fullName evidence="2">BQ5605_C011g06399 protein</fullName>
    </submittedName>
</protein>
<feature type="domain" description="Reverse transcriptase" evidence="1">
    <location>
        <begin position="193"/>
        <end position="306"/>
    </location>
</feature>
<dbReference type="SUPFAM" id="SSF56672">
    <property type="entry name" value="DNA/RNA polymerases"/>
    <property type="match status" value="1"/>
</dbReference>
<reference evidence="2 3" key="1">
    <citation type="submission" date="2016-11" db="EMBL/GenBank/DDBJ databases">
        <authorList>
            <person name="Jaros S."/>
            <person name="Januszkiewicz K."/>
            <person name="Wedrychowicz H."/>
        </authorList>
    </citation>
    <scope>NUCLEOTIDE SEQUENCE [LARGE SCALE GENOMIC DNA]</scope>
</reference>
<evidence type="ECO:0000313" key="2">
    <source>
        <dbReference type="EMBL" id="SGY12132.1"/>
    </source>
</evidence>
<accession>A0A2X0NSV1</accession>
<dbReference type="InterPro" id="IPR053134">
    <property type="entry name" value="RNA-dir_DNA_polymerase"/>
</dbReference>
<sequence length="371" mass="41903">MNWLRDIQVVADEESSEPRESAFKVCWTVYNDEKENDEGWGLEEGEEMMVMTAYKKVGVKVHPVSIPYPPDKVTRLFLPTYSRDPYATPLEPQMPRFKYGGKLTEENVELIDLGGEGVLNDEERNLILGVGLLKSTYAEPAHIATVPHEPWKQRPITIPAAIRERVVELVRQRIDTGLYEQSTSSYSSRWFVVQKKSGDLRIVHDLQELNGKTIRNSGQPPRVEEFIEGFPGCQSYALLDVFGGYDQFPIDEEYRDKTTFQTALGPMRLTRLPQGATNSVADFQRMMEHVMAGEIGDHVGVFIDDVGMKGPRSDYGGATIEENPEIRRFVWEHAMKLERVLFRLEEAGLTASTPWTARATCSGKLSQVAAG</sequence>
<dbReference type="Gene3D" id="3.30.70.270">
    <property type="match status" value="1"/>
</dbReference>
<dbReference type="InterPro" id="IPR000477">
    <property type="entry name" value="RT_dom"/>
</dbReference>
<dbReference type="Proteomes" id="UP000249464">
    <property type="component" value="Unassembled WGS sequence"/>
</dbReference>
<organism evidence="2 3">
    <name type="scientific">Microbotryum silenes-dioicae</name>
    <dbReference type="NCBI Taxonomy" id="796604"/>
    <lineage>
        <taxon>Eukaryota</taxon>
        <taxon>Fungi</taxon>
        <taxon>Dikarya</taxon>
        <taxon>Basidiomycota</taxon>
        <taxon>Pucciniomycotina</taxon>
        <taxon>Microbotryomycetes</taxon>
        <taxon>Microbotryales</taxon>
        <taxon>Microbotryaceae</taxon>
        <taxon>Microbotryum</taxon>
    </lineage>
</organism>
<dbReference type="EMBL" id="FQNC01000011">
    <property type="protein sequence ID" value="SGY12132.1"/>
    <property type="molecule type" value="Genomic_DNA"/>
</dbReference>
<evidence type="ECO:0000259" key="1">
    <source>
        <dbReference type="Pfam" id="PF00078"/>
    </source>
</evidence>
<dbReference type="PANTHER" id="PTHR24559">
    <property type="entry name" value="TRANSPOSON TY3-I GAG-POL POLYPROTEIN"/>
    <property type="match status" value="1"/>
</dbReference>
<name>A0A2X0NSV1_9BASI</name>
<dbReference type="AlphaFoldDB" id="A0A2X0NSV1"/>
<dbReference type="InterPro" id="IPR043502">
    <property type="entry name" value="DNA/RNA_pol_sf"/>
</dbReference>
<gene>
    <name evidence="2" type="primary">BQ5605_C011g06399</name>
    <name evidence="2" type="ORF">BQ5605_C011G06399</name>
</gene>